<accession>A0AAW8JBJ8</accession>
<reference evidence="2" key="1">
    <citation type="submission" date="2023-08" db="EMBL/GenBank/DDBJ databases">
        <title>Emergence of clinically-relevant ST2 carbapenem-resistant Acinetobacter baumannii strains in hospital sewages in Zhejiang, East of China.</title>
        <authorList>
            <person name="Kaichao C."/>
            <person name="Zhang R."/>
        </authorList>
    </citation>
    <scope>NUCLEOTIDE SEQUENCE</scope>
    <source>
        <strain evidence="2">M-RB-37</strain>
    </source>
</reference>
<protein>
    <submittedName>
        <fullName evidence="2">DNA/RNA non-specific endonuclease</fullName>
    </submittedName>
</protein>
<gene>
    <name evidence="2" type="ORF">RFH47_04890</name>
</gene>
<evidence type="ECO:0000313" key="3">
    <source>
        <dbReference type="Proteomes" id="UP001243844"/>
    </source>
</evidence>
<evidence type="ECO:0000313" key="2">
    <source>
        <dbReference type="EMBL" id="MDQ8935064.1"/>
    </source>
</evidence>
<evidence type="ECO:0000259" key="1">
    <source>
        <dbReference type="Pfam" id="PF13930"/>
    </source>
</evidence>
<keyword evidence="2" id="KW-0255">Endonuclease</keyword>
<organism evidence="2 3">
    <name type="scientific">Acinetobacter rudis</name>
    <dbReference type="NCBI Taxonomy" id="632955"/>
    <lineage>
        <taxon>Bacteria</taxon>
        <taxon>Pseudomonadati</taxon>
        <taxon>Pseudomonadota</taxon>
        <taxon>Gammaproteobacteria</taxon>
        <taxon>Moraxellales</taxon>
        <taxon>Moraxellaceae</taxon>
        <taxon>Acinetobacter</taxon>
    </lineage>
</organism>
<name>A0AAW8JBJ8_9GAMM</name>
<dbReference type="EMBL" id="JAVIDL010000006">
    <property type="protein sequence ID" value="MDQ8935064.1"/>
    <property type="molecule type" value="Genomic_DNA"/>
</dbReference>
<feature type="domain" description="Type VII secretion system protein EssD-like" evidence="1">
    <location>
        <begin position="531"/>
        <end position="608"/>
    </location>
</feature>
<proteinExistence type="predicted"/>
<dbReference type="Proteomes" id="UP001243844">
    <property type="component" value="Unassembled WGS sequence"/>
</dbReference>
<comment type="caution">
    <text evidence="2">The sequence shown here is derived from an EMBL/GenBank/DDBJ whole genome shotgun (WGS) entry which is preliminary data.</text>
</comment>
<sequence length="623" mass="67243">MSTGSLEGALTTGSVATAAPQLNQIQATLTQKLTETGMNADTAKLITDSGLSLALMGAGTSVGLNTSSTATAVNVDANNRQLHSDEVDLIQLFAEKYAKEKGISIEDAETLLIRGALYNIDESWNKNYYTKINENEIHKYNEAYQYLLAVTKGDSVNGLYKKIIDEKYKSKDQSKDPFENYRSDDRVQLGTIILNADRAGPYRGHLTEEEKLKAHNYTKVIGKGFTTDSSSDYKNKEIFLSHGLAGNSNSNSKYYNDNKKFYEDHAAIKQNELGFWQDIGAKEAGAVKGFSVGVKEGVIGLFETGKNVLSGSVEVIQHPIDSAKKATDTAEYVIKNAPEIATHVADQLNVSLEKDNALKDLYEMQKDVFAQGEHEGKKLGEFIGGAGLGGVGKKAAKDTGKAIDNAREALENTLTPKPAVVGVADSGGAIAMTGKPDAVSGIGKTEVATGAAVVGSGEKVIVVDYEKSKVKGTQENELVNKLKANSNYELSNGTKFKTNEHGYVEELSFKPDFDNKGVRDSRQTAVGKLGNVGGHAQSCAMGGTCDAYNLFPQNANFNNSAFKVYFENKLRKAEKDGKTIGDVTIKFTRNDPRSLRPDGLTVSFKIDGDEFEQTFKNKAGGGK</sequence>
<dbReference type="Pfam" id="PF13930">
    <property type="entry name" value="Endonuclea_NS_2"/>
    <property type="match status" value="1"/>
</dbReference>
<keyword evidence="2" id="KW-0540">Nuclease</keyword>
<dbReference type="AlphaFoldDB" id="A0AAW8JBJ8"/>
<dbReference type="RefSeq" id="WP_308981093.1">
    <property type="nucleotide sequence ID" value="NZ_JAVIDL010000006.1"/>
</dbReference>
<dbReference type="GO" id="GO:0004519">
    <property type="term" value="F:endonuclease activity"/>
    <property type="evidence" value="ECO:0007669"/>
    <property type="project" value="UniProtKB-KW"/>
</dbReference>
<keyword evidence="2" id="KW-0378">Hydrolase</keyword>
<dbReference type="InterPro" id="IPR044927">
    <property type="entry name" value="Endonuclea_NS_2"/>
</dbReference>